<feature type="transmembrane region" description="Helical" evidence="5">
    <location>
        <begin position="559"/>
        <end position="578"/>
    </location>
</feature>
<evidence type="ECO:0000256" key="5">
    <source>
        <dbReference type="SAM" id="Phobius"/>
    </source>
</evidence>
<dbReference type="InterPro" id="IPR017850">
    <property type="entry name" value="Alkaline_phosphatase_core_sf"/>
</dbReference>
<dbReference type="Pfam" id="PF00884">
    <property type="entry name" value="Sulfatase"/>
    <property type="match status" value="1"/>
</dbReference>
<keyword evidence="2" id="KW-0479">Metal-binding</keyword>
<evidence type="ECO:0000256" key="3">
    <source>
        <dbReference type="ARBA" id="ARBA00022801"/>
    </source>
</evidence>
<evidence type="ECO:0000259" key="6">
    <source>
        <dbReference type="Pfam" id="PF00884"/>
    </source>
</evidence>
<keyword evidence="3" id="KW-0378">Hydrolase</keyword>
<dbReference type="SUPFAM" id="SSF53649">
    <property type="entry name" value="Alkaline phosphatase-like"/>
    <property type="match status" value="1"/>
</dbReference>
<dbReference type="GO" id="GO:0004065">
    <property type="term" value="F:arylsulfatase activity"/>
    <property type="evidence" value="ECO:0007669"/>
    <property type="project" value="TreeGrafter"/>
</dbReference>
<evidence type="ECO:0000256" key="2">
    <source>
        <dbReference type="ARBA" id="ARBA00022723"/>
    </source>
</evidence>
<name>A0A381RAX4_9ZZZZ</name>
<dbReference type="Gene3D" id="3.30.1120.10">
    <property type="match status" value="1"/>
</dbReference>
<dbReference type="EMBL" id="UINC01001793">
    <property type="protein sequence ID" value="SUZ88916.1"/>
    <property type="molecule type" value="Genomic_DNA"/>
</dbReference>
<evidence type="ECO:0000256" key="4">
    <source>
        <dbReference type="ARBA" id="ARBA00022837"/>
    </source>
</evidence>
<sequence length="587" mass="64982">MRTHWSLISVGLVFSAGVSQADSRPNIVLILADDLGFSDVGAYGSEIATPTIDALANRGIAFTNFHTAASCAPSRAMLLTGVDSHRAGVANIPEAIPPEQAHSPNYRGSLSPNVVTIAQLLSDGGYRTYMAGKWHLGLDQMPNARGFTRSVSLADTGADNWEQKPYLPLYDEARWFEDDEPLQLPENFYSSEYLVDRLIEFIGDTPGDQPFFGYLSFQAVHIPVQTPPEFTARYSDRYLDGWNVVRKTRFNEAIQRGIVPPTTRLIDMPTTREWNELSTAEQERESKQMAVYAGMVEAMDHHLGRLISHLEQIDQYTNTLFIVTSDNGPEPSDPLASAGPLFPWWLRLNGYHTDIEGLGERGSFNFLGTDNASAAASPLAFYKFYAGEGGMRVPLVISGPSVVTPSRLTHGFAYVKDLAATVLDLANVEHPGSQYQGKDIEPLTGKSLRPVLEAQIERVHDDSEVIGYEVGGNAALFQGDYKIVMNRPSVGDGQWHLYNIAEDPGEYQDLALDLPERFRRMRIAYERYVEDNGVLPVPVDYDQVQQVGVRGYQALGNRYGGIAALFGLLVVACCWSLGSRFSRRRIS</sequence>
<dbReference type="AlphaFoldDB" id="A0A381RAX4"/>
<organism evidence="7">
    <name type="scientific">marine metagenome</name>
    <dbReference type="NCBI Taxonomy" id="408172"/>
    <lineage>
        <taxon>unclassified sequences</taxon>
        <taxon>metagenomes</taxon>
        <taxon>ecological metagenomes</taxon>
    </lineage>
</organism>
<feature type="domain" description="Sulfatase N-terminal" evidence="6">
    <location>
        <begin position="25"/>
        <end position="428"/>
    </location>
</feature>
<dbReference type="PROSITE" id="PS00149">
    <property type="entry name" value="SULFATASE_2"/>
    <property type="match status" value="1"/>
</dbReference>
<dbReference type="InterPro" id="IPR050738">
    <property type="entry name" value="Sulfatase"/>
</dbReference>
<dbReference type="PANTHER" id="PTHR42693:SF33">
    <property type="entry name" value="ARYLSULFATASE"/>
    <property type="match status" value="1"/>
</dbReference>
<keyword evidence="5" id="KW-1133">Transmembrane helix</keyword>
<accession>A0A381RAX4</accession>
<keyword evidence="5" id="KW-0812">Transmembrane</keyword>
<dbReference type="PROSITE" id="PS00523">
    <property type="entry name" value="SULFATASE_1"/>
    <property type="match status" value="1"/>
</dbReference>
<comment type="similarity">
    <text evidence="1">Belongs to the sulfatase family.</text>
</comment>
<dbReference type="GO" id="GO:0046872">
    <property type="term" value="F:metal ion binding"/>
    <property type="evidence" value="ECO:0007669"/>
    <property type="project" value="UniProtKB-KW"/>
</dbReference>
<dbReference type="CDD" id="cd16025">
    <property type="entry name" value="PAS_like"/>
    <property type="match status" value="1"/>
</dbReference>
<protein>
    <recommendedName>
        <fullName evidence="6">Sulfatase N-terminal domain-containing protein</fullName>
    </recommendedName>
</protein>
<keyword evidence="4" id="KW-0106">Calcium</keyword>
<dbReference type="InterPro" id="IPR024607">
    <property type="entry name" value="Sulfatase_CS"/>
</dbReference>
<evidence type="ECO:0000256" key="1">
    <source>
        <dbReference type="ARBA" id="ARBA00008779"/>
    </source>
</evidence>
<dbReference type="InterPro" id="IPR000917">
    <property type="entry name" value="Sulfatase_N"/>
</dbReference>
<reference evidence="7" key="1">
    <citation type="submission" date="2018-05" db="EMBL/GenBank/DDBJ databases">
        <authorList>
            <person name="Lanie J.A."/>
            <person name="Ng W.-L."/>
            <person name="Kazmierczak K.M."/>
            <person name="Andrzejewski T.M."/>
            <person name="Davidsen T.M."/>
            <person name="Wayne K.J."/>
            <person name="Tettelin H."/>
            <person name="Glass J.I."/>
            <person name="Rusch D."/>
            <person name="Podicherti R."/>
            <person name="Tsui H.-C.T."/>
            <person name="Winkler M.E."/>
        </authorList>
    </citation>
    <scope>NUCLEOTIDE SEQUENCE</scope>
</reference>
<evidence type="ECO:0000313" key="7">
    <source>
        <dbReference type="EMBL" id="SUZ88916.1"/>
    </source>
</evidence>
<keyword evidence="5" id="KW-0472">Membrane</keyword>
<proteinExistence type="inferred from homology"/>
<dbReference type="Gene3D" id="3.40.720.10">
    <property type="entry name" value="Alkaline Phosphatase, subunit A"/>
    <property type="match status" value="1"/>
</dbReference>
<dbReference type="PANTHER" id="PTHR42693">
    <property type="entry name" value="ARYLSULFATASE FAMILY MEMBER"/>
    <property type="match status" value="1"/>
</dbReference>
<gene>
    <name evidence="7" type="ORF">METZ01_LOCUS41770</name>
</gene>